<gene>
    <name evidence="2" type="ORF">RBSWK_04163</name>
</gene>
<feature type="region of interest" description="Disordered" evidence="1">
    <location>
        <begin position="12"/>
        <end position="35"/>
    </location>
</feature>
<protein>
    <submittedName>
        <fullName evidence="2">Uncharacterized protein</fullName>
    </submittedName>
</protein>
<sequence>MEAFARKLLARRNRKLSHSTQSCPPHPSCQSPRRLRSMAVADRTFPPTRICVITARQSAASTSRFRLTNR</sequence>
<name>L7CDF2_RHOBT</name>
<evidence type="ECO:0000313" key="2">
    <source>
        <dbReference type="EMBL" id="ELP32008.1"/>
    </source>
</evidence>
<dbReference type="Proteomes" id="UP000010959">
    <property type="component" value="Unassembled WGS sequence"/>
</dbReference>
<reference evidence="2 3" key="1">
    <citation type="journal article" date="2013" name="Mar. Genomics">
        <title>Expression of sulfatases in Rhodopirellula baltica and the diversity of sulfatases in the genus Rhodopirellula.</title>
        <authorList>
            <person name="Wegner C.E."/>
            <person name="Richter-Heitmann T."/>
            <person name="Klindworth A."/>
            <person name="Klockow C."/>
            <person name="Richter M."/>
            <person name="Achstetter T."/>
            <person name="Glockner F.O."/>
            <person name="Harder J."/>
        </authorList>
    </citation>
    <scope>NUCLEOTIDE SEQUENCE [LARGE SCALE GENOMIC DNA]</scope>
    <source>
        <strain evidence="2 3">SWK14</strain>
    </source>
</reference>
<proteinExistence type="predicted"/>
<comment type="caution">
    <text evidence="2">The sequence shown here is derived from an EMBL/GenBank/DDBJ whole genome shotgun (WGS) entry which is preliminary data.</text>
</comment>
<organism evidence="2 3">
    <name type="scientific">Rhodopirellula baltica SWK14</name>
    <dbReference type="NCBI Taxonomy" id="993516"/>
    <lineage>
        <taxon>Bacteria</taxon>
        <taxon>Pseudomonadati</taxon>
        <taxon>Planctomycetota</taxon>
        <taxon>Planctomycetia</taxon>
        <taxon>Pirellulales</taxon>
        <taxon>Pirellulaceae</taxon>
        <taxon>Rhodopirellula</taxon>
    </lineage>
</organism>
<feature type="compositionally biased region" description="Low complexity" evidence="1">
    <location>
        <begin position="18"/>
        <end position="32"/>
    </location>
</feature>
<accession>L7CDF2</accession>
<dbReference type="EMBL" id="AMWG01000117">
    <property type="protein sequence ID" value="ELP32008.1"/>
    <property type="molecule type" value="Genomic_DNA"/>
</dbReference>
<evidence type="ECO:0000256" key="1">
    <source>
        <dbReference type="SAM" id="MobiDB-lite"/>
    </source>
</evidence>
<evidence type="ECO:0000313" key="3">
    <source>
        <dbReference type="Proteomes" id="UP000010959"/>
    </source>
</evidence>
<dbReference type="AlphaFoldDB" id="L7CDF2"/>